<feature type="domain" description="Glucose-1-phosphate adenylyltransferase/Bifunctional protein GlmU-like C-terminal hexapeptide" evidence="2">
    <location>
        <begin position="234"/>
        <end position="297"/>
    </location>
</feature>
<dbReference type="Pfam" id="PF00483">
    <property type="entry name" value="NTP_transferase"/>
    <property type="match status" value="1"/>
</dbReference>
<feature type="domain" description="Nucleotidyl transferase" evidence="1">
    <location>
        <begin position="2"/>
        <end position="233"/>
    </location>
</feature>
<dbReference type="AlphaFoldDB" id="A0A221T1T5"/>
<evidence type="ECO:0000259" key="2">
    <source>
        <dbReference type="Pfam" id="PF24894"/>
    </source>
</evidence>
<dbReference type="PANTHER" id="PTHR42883:SF2">
    <property type="entry name" value="THYMIDYLYLTRANSFERASE"/>
    <property type="match status" value="1"/>
</dbReference>
<dbReference type="InterPro" id="IPR029044">
    <property type="entry name" value="Nucleotide-diphossugar_trans"/>
</dbReference>
<dbReference type="Gene3D" id="2.160.10.10">
    <property type="entry name" value="Hexapeptide repeat proteins"/>
    <property type="match status" value="1"/>
</dbReference>
<gene>
    <name evidence="3" type="ORF">DFI_16820</name>
</gene>
<name>A0A221T1T5_9DEIO</name>
<dbReference type="SUPFAM" id="SSF53448">
    <property type="entry name" value="Nucleotide-diphospho-sugar transferases"/>
    <property type="match status" value="1"/>
</dbReference>
<dbReference type="Gene3D" id="3.90.550.10">
    <property type="entry name" value="Spore Coat Polysaccharide Biosynthesis Protein SpsA, Chain A"/>
    <property type="match status" value="1"/>
</dbReference>
<organism evidence="3 4">
    <name type="scientific">Deinococcus ficus</name>
    <dbReference type="NCBI Taxonomy" id="317577"/>
    <lineage>
        <taxon>Bacteria</taxon>
        <taxon>Thermotogati</taxon>
        <taxon>Deinococcota</taxon>
        <taxon>Deinococci</taxon>
        <taxon>Deinococcales</taxon>
        <taxon>Deinococcaceae</taxon>
        <taxon>Deinococcus</taxon>
    </lineage>
</organism>
<dbReference type="Pfam" id="PF24894">
    <property type="entry name" value="Hexapep_GlmU"/>
    <property type="match status" value="1"/>
</dbReference>
<evidence type="ECO:0000313" key="3">
    <source>
        <dbReference type="EMBL" id="ASN82854.1"/>
    </source>
</evidence>
<proteinExistence type="predicted"/>
<dbReference type="GO" id="GO:0016740">
    <property type="term" value="F:transferase activity"/>
    <property type="evidence" value="ECO:0007669"/>
    <property type="project" value="UniProtKB-KW"/>
</dbReference>
<sequence>MKALIPAAGFGSRLRPLTFSRPKPVLPVAGQPIIAYALQHLRSVGIEDIAIVTSDATEAPLRAALADWPDVTFLRQAYMGGLGHAVAGAEEWADGDDLCVMLADNLFEHSPAGLLQAFRDGGAHAALALIEVEDPRAFGVAELDGEGASGRVRSIVEKPEQPETNLAVAGLYCFTPRIFEALRQVPVSARGELELTDAISWLIRDGAVVRGYRQPGWWKDTGRPADLLEANAWMLARQGSVQRGTVEHSLVQGNVVIEAGARVCRSVIVGPAYIGPDAVIEDARLGPGVSVGRGAQVIGAIVRHSILEAGACVSGLSGTLSDSILGQGAQLSRQPATSYHQCLMPDASTLSIAGD</sequence>
<evidence type="ECO:0000313" key="4">
    <source>
        <dbReference type="Proteomes" id="UP000259030"/>
    </source>
</evidence>
<dbReference type="EMBL" id="CP021083">
    <property type="protein sequence ID" value="ASN82854.1"/>
    <property type="molecule type" value="Genomic_DNA"/>
</dbReference>
<dbReference type="InterPro" id="IPR005908">
    <property type="entry name" value="G1P_thy_trans_l"/>
</dbReference>
<dbReference type="STRING" id="317577.GCA_000419625_03433"/>
<keyword evidence="3" id="KW-0614">Plasmid</keyword>
<keyword evidence="3" id="KW-0808">Transferase</keyword>
<dbReference type="RefSeq" id="WP_022802914.1">
    <property type="nucleotide sequence ID" value="NZ_ATTJ01000003.1"/>
</dbReference>
<keyword evidence="4" id="KW-1185">Reference proteome</keyword>
<accession>A0A221T1T5</accession>
<protein>
    <submittedName>
        <fullName evidence="3">Glucose-1-phosphate thymidylyltransferase</fullName>
    </submittedName>
</protein>
<evidence type="ECO:0000259" key="1">
    <source>
        <dbReference type="Pfam" id="PF00483"/>
    </source>
</evidence>
<dbReference type="InterPro" id="IPR005835">
    <property type="entry name" value="NTP_transferase_dom"/>
</dbReference>
<dbReference type="NCBIfam" id="TIGR01208">
    <property type="entry name" value="rmlA_long"/>
    <property type="match status" value="1"/>
</dbReference>
<dbReference type="OrthoDB" id="9803871at2"/>
<geneLocation type="plasmid" evidence="4">
    <name>pdfi2</name>
</geneLocation>
<reference evidence="3 4" key="1">
    <citation type="submission" date="2017-05" db="EMBL/GenBank/DDBJ databases">
        <title>The complete genome sequence of Deinococcus ficus isolated from the rhizosphere of the Ficus religiosa L. in Taiwan.</title>
        <authorList>
            <person name="Wu K.-M."/>
            <person name="Liao T.-L."/>
            <person name="Liu Y.-M."/>
            <person name="Young C.-C."/>
            <person name="Tsai S.-F."/>
        </authorList>
    </citation>
    <scope>NUCLEOTIDE SEQUENCE [LARGE SCALE GENOMIC DNA]</scope>
    <source>
        <strain evidence="3 4">CC-FR2-10</strain>
        <plasmid evidence="4">pdfi2</plasmid>
    </source>
</reference>
<dbReference type="PANTHER" id="PTHR42883">
    <property type="entry name" value="GLUCOSE-1-PHOSPHATE THYMIDYLTRANSFERASE"/>
    <property type="match status" value="1"/>
</dbReference>
<dbReference type="Proteomes" id="UP000259030">
    <property type="component" value="Plasmid pDFI2"/>
</dbReference>
<dbReference type="InterPro" id="IPR056818">
    <property type="entry name" value="GlmU/GlgC-like_hexapep"/>
</dbReference>
<dbReference type="KEGG" id="dfc:DFI_16820"/>